<dbReference type="PANTHER" id="PTHR30136:SF24">
    <property type="entry name" value="HTH-TYPE TRANSCRIPTIONAL REPRESSOR ALLR"/>
    <property type="match status" value="1"/>
</dbReference>
<keyword evidence="8" id="KW-1185">Reference proteome</keyword>
<feature type="region of interest" description="Disordered" evidence="4">
    <location>
        <begin position="159"/>
        <end position="182"/>
    </location>
</feature>
<accession>A0ABT5YV51</accession>
<evidence type="ECO:0000256" key="2">
    <source>
        <dbReference type="ARBA" id="ARBA00023125"/>
    </source>
</evidence>
<evidence type="ECO:0000259" key="5">
    <source>
        <dbReference type="PROSITE" id="PS51077"/>
    </source>
</evidence>
<dbReference type="PANTHER" id="PTHR30136">
    <property type="entry name" value="HELIX-TURN-HELIX TRANSCRIPTIONAL REGULATOR, ICLR FAMILY"/>
    <property type="match status" value="1"/>
</dbReference>
<dbReference type="InterPro" id="IPR036390">
    <property type="entry name" value="WH_DNA-bd_sf"/>
</dbReference>
<dbReference type="InterPro" id="IPR036388">
    <property type="entry name" value="WH-like_DNA-bd_sf"/>
</dbReference>
<gene>
    <name evidence="7" type="ORF">P2L57_05905</name>
</gene>
<proteinExistence type="predicted"/>
<reference evidence="7 8" key="1">
    <citation type="submission" date="2023-03" db="EMBL/GenBank/DDBJ databases">
        <title>Draft genome sequence of type strain Streptomyces ferralitis JCM 14344.</title>
        <authorList>
            <person name="Klaysubun C."/>
            <person name="Duangmal K."/>
        </authorList>
    </citation>
    <scope>NUCLEOTIDE SEQUENCE [LARGE SCALE GENOMIC DNA]</scope>
    <source>
        <strain evidence="7 8">JCM 14344</strain>
    </source>
</reference>
<dbReference type="EMBL" id="JARHTQ010000003">
    <property type="protein sequence ID" value="MDF2255272.1"/>
    <property type="molecule type" value="Genomic_DNA"/>
</dbReference>
<evidence type="ECO:0000313" key="7">
    <source>
        <dbReference type="EMBL" id="MDF2255272.1"/>
    </source>
</evidence>
<dbReference type="Pfam" id="PF01614">
    <property type="entry name" value="IclR_C"/>
    <property type="match status" value="1"/>
</dbReference>
<dbReference type="SUPFAM" id="SSF46785">
    <property type="entry name" value="Winged helix' DNA-binding domain"/>
    <property type="match status" value="1"/>
</dbReference>
<dbReference type="PROSITE" id="PS51078">
    <property type="entry name" value="ICLR_ED"/>
    <property type="match status" value="1"/>
</dbReference>
<feature type="domain" description="IclR-ED" evidence="6">
    <location>
        <begin position="68"/>
        <end position="239"/>
    </location>
</feature>
<evidence type="ECO:0000259" key="6">
    <source>
        <dbReference type="PROSITE" id="PS51078"/>
    </source>
</evidence>
<dbReference type="Pfam" id="PF09339">
    <property type="entry name" value="HTH_IclR"/>
    <property type="match status" value="1"/>
</dbReference>
<dbReference type="Proteomes" id="UP001220022">
    <property type="component" value="Unassembled WGS sequence"/>
</dbReference>
<dbReference type="CDD" id="cd00090">
    <property type="entry name" value="HTH_ARSR"/>
    <property type="match status" value="1"/>
</dbReference>
<protein>
    <submittedName>
        <fullName evidence="7">Helix-turn-helix domain-containing protein</fullName>
    </submittedName>
</protein>
<feature type="compositionally biased region" description="Low complexity" evidence="4">
    <location>
        <begin position="159"/>
        <end position="175"/>
    </location>
</feature>
<evidence type="ECO:0000256" key="1">
    <source>
        <dbReference type="ARBA" id="ARBA00023015"/>
    </source>
</evidence>
<sequence>MTAETSQTLDRGLRVLKLLADTDHGLTVTELAAKLGVNRTVVYRLLATLEQHALVRRDLGGRARVGLGVLRLAHQVHPLLREAALPALRSLAEDIGATAHLTLVDGNEALAVAVVEPSWTDYHVAYRTGFRHPLDRGAAGKAILEARLWQAARRTVPAPACAGGPAPQAQQNGQPRPDAPGYVLTHSELEAGASGAAAPLLGVTGIEGSVGVVMLADSVPERVGQRVVEAAVEVSEALR</sequence>
<evidence type="ECO:0000256" key="4">
    <source>
        <dbReference type="SAM" id="MobiDB-lite"/>
    </source>
</evidence>
<dbReference type="SUPFAM" id="SSF55781">
    <property type="entry name" value="GAF domain-like"/>
    <property type="match status" value="1"/>
</dbReference>
<dbReference type="InterPro" id="IPR050707">
    <property type="entry name" value="HTH_MetabolicPath_Reg"/>
</dbReference>
<dbReference type="InterPro" id="IPR029016">
    <property type="entry name" value="GAF-like_dom_sf"/>
</dbReference>
<dbReference type="InterPro" id="IPR011991">
    <property type="entry name" value="ArsR-like_HTH"/>
</dbReference>
<keyword evidence="2" id="KW-0238">DNA-binding</keyword>
<dbReference type="PROSITE" id="PS51077">
    <property type="entry name" value="HTH_ICLR"/>
    <property type="match status" value="1"/>
</dbReference>
<comment type="caution">
    <text evidence="7">The sequence shown here is derived from an EMBL/GenBank/DDBJ whole genome shotgun (WGS) entry which is preliminary data.</text>
</comment>
<dbReference type="InterPro" id="IPR014757">
    <property type="entry name" value="Tscrpt_reg_IclR_C"/>
</dbReference>
<dbReference type="Gene3D" id="1.10.10.10">
    <property type="entry name" value="Winged helix-like DNA-binding domain superfamily/Winged helix DNA-binding domain"/>
    <property type="match status" value="1"/>
</dbReference>
<dbReference type="InterPro" id="IPR005471">
    <property type="entry name" value="Tscrpt_reg_IclR_N"/>
</dbReference>
<dbReference type="SMART" id="SM00346">
    <property type="entry name" value="HTH_ICLR"/>
    <property type="match status" value="1"/>
</dbReference>
<evidence type="ECO:0000256" key="3">
    <source>
        <dbReference type="ARBA" id="ARBA00023163"/>
    </source>
</evidence>
<name>A0ABT5YV51_9ACTN</name>
<dbReference type="RefSeq" id="WP_275809392.1">
    <property type="nucleotide sequence ID" value="NZ_BAAANM010000011.1"/>
</dbReference>
<evidence type="ECO:0000313" key="8">
    <source>
        <dbReference type="Proteomes" id="UP001220022"/>
    </source>
</evidence>
<organism evidence="7 8">
    <name type="scientific">Streptantibioticus ferralitis</name>
    <dbReference type="NCBI Taxonomy" id="236510"/>
    <lineage>
        <taxon>Bacteria</taxon>
        <taxon>Bacillati</taxon>
        <taxon>Actinomycetota</taxon>
        <taxon>Actinomycetes</taxon>
        <taxon>Kitasatosporales</taxon>
        <taxon>Streptomycetaceae</taxon>
        <taxon>Streptantibioticus</taxon>
    </lineage>
</organism>
<dbReference type="Gene3D" id="3.30.450.40">
    <property type="match status" value="1"/>
</dbReference>
<keyword evidence="1" id="KW-0805">Transcription regulation</keyword>
<keyword evidence="3" id="KW-0804">Transcription</keyword>
<feature type="domain" description="HTH iclR-type" evidence="5">
    <location>
        <begin position="6"/>
        <end position="67"/>
    </location>
</feature>